<dbReference type="PATRIC" id="fig|161896.4.peg.669"/>
<name>A0A0F6QXG0_9CORY</name>
<dbReference type="PANTHER" id="PTHR30308">
    <property type="entry name" value="TMRNA-BINDING COMPONENT OF TRANS-TRANSLATION TAGGING COMPLEX"/>
    <property type="match status" value="1"/>
</dbReference>
<comment type="subcellular location">
    <subcellularLocation>
        <location evidence="1">Cytoplasm</location>
    </subcellularLocation>
    <text evidence="1">The tmRNA-SmpB complex associates with stalled 70S ribosomes.</text>
</comment>
<dbReference type="InterPro" id="IPR020081">
    <property type="entry name" value="SsrA-bd_prot_CS"/>
</dbReference>
<dbReference type="PROSITE" id="PS01317">
    <property type="entry name" value="SSRP"/>
    <property type="match status" value="1"/>
</dbReference>
<dbReference type="AlphaFoldDB" id="A0A0F6QXG0"/>
<dbReference type="OrthoDB" id="9805462at2"/>
<protein>
    <recommendedName>
        <fullName evidence="1">SsrA-binding protein</fullName>
    </recommendedName>
    <alternativeName>
        <fullName evidence="1">Small protein B</fullName>
    </alternativeName>
</protein>
<dbReference type="GO" id="GO:0005829">
    <property type="term" value="C:cytosol"/>
    <property type="evidence" value="ECO:0007669"/>
    <property type="project" value="TreeGrafter"/>
</dbReference>
<dbReference type="GO" id="GO:0003723">
    <property type="term" value="F:RNA binding"/>
    <property type="evidence" value="ECO:0007669"/>
    <property type="project" value="UniProtKB-UniRule"/>
</dbReference>
<evidence type="ECO:0000313" key="2">
    <source>
        <dbReference type="EMBL" id="AKE38658.1"/>
    </source>
</evidence>
<gene>
    <name evidence="1 2" type="primary">smpB</name>
    <name evidence="2" type="ORF">UL81_03390</name>
</gene>
<dbReference type="HAMAP" id="MF_00023">
    <property type="entry name" value="SmpB"/>
    <property type="match status" value="1"/>
</dbReference>
<dbReference type="EMBL" id="CP011311">
    <property type="protein sequence ID" value="AKE38658.1"/>
    <property type="molecule type" value="Genomic_DNA"/>
</dbReference>
<keyword evidence="1" id="KW-0694">RNA-binding</keyword>
<comment type="similarity">
    <text evidence="1">Belongs to the SmpB family.</text>
</comment>
<keyword evidence="1" id="KW-0963">Cytoplasm</keyword>
<dbReference type="STRING" id="161896.UL81_03390"/>
<evidence type="ECO:0000313" key="3">
    <source>
        <dbReference type="Proteomes" id="UP000033566"/>
    </source>
</evidence>
<proteinExistence type="inferred from homology"/>
<dbReference type="NCBIfam" id="NF003843">
    <property type="entry name" value="PRK05422.1"/>
    <property type="match status" value="1"/>
</dbReference>
<keyword evidence="3" id="KW-1185">Reference proteome</keyword>
<dbReference type="RefSeq" id="WP_046453258.1">
    <property type="nucleotide sequence ID" value="NZ_CP011311.1"/>
</dbReference>
<dbReference type="NCBIfam" id="TIGR00086">
    <property type="entry name" value="smpB"/>
    <property type="match status" value="1"/>
</dbReference>
<accession>A0A0F6QXG0</accession>
<dbReference type="PANTHER" id="PTHR30308:SF2">
    <property type="entry name" value="SSRA-BINDING PROTEIN"/>
    <property type="match status" value="1"/>
</dbReference>
<reference evidence="2 3" key="1">
    <citation type="journal article" date="2015" name="Genome Announc.">
        <title>Complete Genome Sequence of Corynebacterium camporealensis DSM 44610, Isolated from the Milk of a Manchega Sheep with Subclinical Mastitis.</title>
        <authorList>
            <person name="Ruckert C."/>
            <person name="Albersmeier A."/>
            <person name="Winkler A."/>
            <person name="Tauch A."/>
        </authorList>
    </citation>
    <scope>NUCLEOTIDE SEQUENCE [LARGE SCALE GENOMIC DNA]</scope>
    <source>
        <strain evidence="2 3">DSM 44610</strain>
    </source>
</reference>
<dbReference type="Gene3D" id="2.40.280.10">
    <property type="match status" value="1"/>
</dbReference>
<dbReference type="Pfam" id="PF01668">
    <property type="entry name" value="SmpB"/>
    <property type="match status" value="1"/>
</dbReference>
<comment type="function">
    <text evidence="1">Required for rescue of stalled ribosomes mediated by trans-translation. Binds to transfer-messenger RNA (tmRNA), required for stable association of tmRNA with ribosomes. tmRNA and SmpB together mimic tRNA shape, replacing the anticodon stem-loop with SmpB. tmRNA is encoded by the ssrA gene; the 2 termini fold to resemble tRNA(Ala) and it encodes a 'tag peptide', a short internal open reading frame. During trans-translation Ala-aminoacylated tmRNA acts like a tRNA, entering the A-site of stalled ribosomes, displacing the stalled mRNA. The ribosome then switches to translate the ORF on the tmRNA; the nascent peptide is terminated with the 'tag peptide' encoded by the tmRNA and targeted for degradation. The ribosome is freed to recommence translation, which seems to be the essential function of trans-translation.</text>
</comment>
<dbReference type="HOGENOM" id="CLU_108953_2_1_11"/>
<sequence length="167" mass="19128">MAKKGKKKGKPADGTATLATNQRARHDYKILDTYECGIVLLGTEIKSLREGKISLNDAFATIDKGEVYLRNLHIPEYSMGSWTNHSPKRTRKLLLHRREIDKLIGQVRNGNKTLIPLKVYLKNGYAKLELGLAQGKQDYDKREDIKRRDQDREISRELGRRVKGINV</sequence>
<dbReference type="SUPFAM" id="SSF74982">
    <property type="entry name" value="Small protein B (SmpB)"/>
    <property type="match status" value="1"/>
</dbReference>
<organism evidence="2 3">
    <name type="scientific">Corynebacterium camporealensis</name>
    <dbReference type="NCBI Taxonomy" id="161896"/>
    <lineage>
        <taxon>Bacteria</taxon>
        <taxon>Bacillati</taxon>
        <taxon>Actinomycetota</taxon>
        <taxon>Actinomycetes</taxon>
        <taxon>Mycobacteriales</taxon>
        <taxon>Corynebacteriaceae</taxon>
        <taxon>Corynebacterium</taxon>
    </lineage>
</organism>
<evidence type="ECO:0000256" key="1">
    <source>
        <dbReference type="HAMAP-Rule" id="MF_00023"/>
    </source>
</evidence>
<dbReference type="InterPro" id="IPR023620">
    <property type="entry name" value="SmpB"/>
</dbReference>
<dbReference type="InterPro" id="IPR000037">
    <property type="entry name" value="SsrA-bd_prot"/>
</dbReference>
<dbReference type="KEGG" id="ccj:UL81_03390"/>
<dbReference type="Proteomes" id="UP000033566">
    <property type="component" value="Chromosome"/>
</dbReference>
<dbReference type="CDD" id="cd09294">
    <property type="entry name" value="SmpB"/>
    <property type="match status" value="1"/>
</dbReference>
<dbReference type="GO" id="GO:0070930">
    <property type="term" value="P:trans-translation-dependent protein tagging"/>
    <property type="evidence" value="ECO:0007669"/>
    <property type="project" value="TreeGrafter"/>
</dbReference>
<dbReference type="GO" id="GO:0070929">
    <property type="term" value="P:trans-translation"/>
    <property type="evidence" value="ECO:0007669"/>
    <property type="project" value="UniProtKB-UniRule"/>
</dbReference>